<feature type="transmembrane region" description="Helical" evidence="1">
    <location>
        <begin position="333"/>
        <end position="352"/>
    </location>
</feature>
<dbReference type="AlphaFoldDB" id="A0A4Z0WEP0"/>
<evidence type="ECO:0000313" key="3">
    <source>
        <dbReference type="Proteomes" id="UP000297475"/>
    </source>
</evidence>
<dbReference type="RefSeq" id="WP_135483458.1">
    <property type="nucleotide sequence ID" value="NZ_SRMF01000004.1"/>
</dbReference>
<feature type="transmembrane region" description="Helical" evidence="1">
    <location>
        <begin position="12"/>
        <end position="42"/>
    </location>
</feature>
<evidence type="ECO:0000256" key="1">
    <source>
        <dbReference type="SAM" id="Phobius"/>
    </source>
</evidence>
<keyword evidence="1" id="KW-0472">Membrane</keyword>
<proteinExistence type="predicted"/>
<comment type="caution">
    <text evidence="2">The sequence shown here is derived from an EMBL/GenBank/DDBJ whole genome shotgun (WGS) entry which is preliminary data.</text>
</comment>
<keyword evidence="1" id="KW-1133">Transmembrane helix</keyword>
<dbReference type="EMBL" id="SRMF01000004">
    <property type="protein sequence ID" value="TGG92786.1"/>
    <property type="molecule type" value="Genomic_DNA"/>
</dbReference>
<feature type="transmembrane region" description="Helical" evidence="1">
    <location>
        <begin position="173"/>
        <end position="197"/>
    </location>
</feature>
<feature type="transmembrane region" description="Helical" evidence="1">
    <location>
        <begin position="90"/>
        <end position="110"/>
    </location>
</feature>
<feature type="transmembrane region" description="Helical" evidence="1">
    <location>
        <begin position="243"/>
        <end position="262"/>
    </location>
</feature>
<feature type="transmembrane region" description="Helical" evidence="1">
    <location>
        <begin position="303"/>
        <end position="321"/>
    </location>
</feature>
<gene>
    <name evidence="2" type="ORF">E4656_11690</name>
</gene>
<keyword evidence="1" id="KW-0812">Transmembrane</keyword>
<sequence length="400" mass="43584">MNEPSNPALRRLFWLFAYPFRIFFVVGSLWAALVVILWLLAYQGALQLPLAQPAIHWHAHEMIHGVTSAMIAGFLLTALANWTGIPAIRGWALGALFGLWLAGRLTGLVSAGLPAVWVWLATPLFYLVVAGLATRDLVRARNTRNIPMPLILCLLGGASGLMVHGSLNWQWTLVQVGTGLSLYVLLLLMSVIAGRITPAFSSNWLRMHGRRFDDVRRLPALDWSALAVLVLLAVADLGGAEPLLIGVLGLAAGALHLARLWLWRGWRVAGEPLLWILHLGYLCLALSLVARGALVWFNWPLSLWYHLIGLGAMGILFVGVMTRVGLGHTGRPLRLPVLGLAIYLVMLAALIARLQTLLLPQLGYGTGLIAAGVFWMLAFVLFLVAYMPILTAPRPDGKAG</sequence>
<organism evidence="2 3">
    <name type="scientific">Natronospirillum operosum</name>
    <dbReference type="NCBI Taxonomy" id="2759953"/>
    <lineage>
        <taxon>Bacteria</taxon>
        <taxon>Pseudomonadati</taxon>
        <taxon>Pseudomonadota</taxon>
        <taxon>Gammaproteobacteria</taxon>
        <taxon>Oceanospirillales</taxon>
        <taxon>Natronospirillaceae</taxon>
        <taxon>Natronospirillum</taxon>
    </lineage>
</organism>
<dbReference type="OrthoDB" id="9770040at2"/>
<keyword evidence="3" id="KW-1185">Reference proteome</keyword>
<name>A0A4Z0WEP0_9GAMM</name>
<feature type="transmembrane region" description="Helical" evidence="1">
    <location>
        <begin position="62"/>
        <end position="83"/>
    </location>
</feature>
<dbReference type="InterPro" id="IPR010266">
    <property type="entry name" value="NnrS"/>
</dbReference>
<feature type="transmembrane region" description="Helical" evidence="1">
    <location>
        <begin position="218"/>
        <end position="237"/>
    </location>
</feature>
<feature type="transmembrane region" description="Helical" evidence="1">
    <location>
        <begin position="274"/>
        <end position="297"/>
    </location>
</feature>
<feature type="transmembrane region" description="Helical" evidence="1">
    <location>
        <begin position="146"/>
        <end position="167"/>
    </location>
</feature>
<dbReference type="Pfam" id="PF05940">
    <property type="entry name" value="NnrS"/>
    <property type="match status" value="1"/>
</dbReference>
<accession>A0A4Z0WEP0</accession>
<evidence type="ECO:0000313" key="2">
    <source>
        <dbReference type="EMBL" id="TGG92786.1"/>
    </source>
</evidence>
<feature type="transmembrane region" description="Helical" evidence="1">
    <location>
        <begin position="116"/>
        <end position="134"/>
    </location>
</feature>
<reference evidence="2 3" key="1">
    <citation type="submission" date="2019-04" db="EMBL/GenBank/DDBJ databases">
        <title>Natronospirillum operosus gen. nov., sp. nov., a haloalkaliphilic satellite isolated from decaying biomass of laboratory culture of cyanobacterium Geitlerinema sp. and proposal of Natronospirillaceae fam. nov. and Saccharospirillaceae fam. nov.</title>
        <authorList>
            <person name="Kevbrin V."/>
            <person name="Boltyanskaya Y."/>
            <person name="Koziaeva V."/>
            <person name="Grouzdev D.S."/>
            <person name="Park M."/>
            <person name="Cho J."/>
        </authorList>
    </citation>
    <scope>NUCLEOTIDE SEQUENCE [LARGE SCALE GENOMIC DNA]</scope>
    <source>
        <strain evidence="2 3">G-116</strain>
    </source>
</reference>
<protein>
    <submittedName>
        <fullName evidence="2">NnrS family protein</fullName>
    </submittedName>
</protein>
<feature type="transmembrane region" description="Helical" evidence="1">
    <location>
        <begin position="364"/>
        <end position="386"/>
    </location>
</feature>
<dbReference type="Proteomes" id="UP000297475">
    <property type="component" value="Unassembled WGS sequence"/>
</dbReference>